<feature type="compositionally biased region" description="Basic residues" evidence="12">
    <location>
        <begin position="201"/>
        <end position="212"/>
    </location>
</feature>
<protein>
    <recommendedName>
        <fullName evidence="4 11">Condensin complex subunit 2</fullName>
    </recommendedName>
</protein>
<feature type="region of interest" description="Disordered" evidence="12">
    <location>
        <begin position="48"/>
        <end position="70"/>
    </location>
</feature>
<dbReference type="PANTHER" id="PTHR13108:SF9">
    <property type="entry name" value="CONDENSIN COMPLEX SUBUNIT 2"/>
    <property type="match status" value="1"/>
</dbReference>
<evidence type="ECO:0000256" key="12">
    <source>
        <dbReference type="SAM" id="MobiDB-lite"/>
    </source>
</evidence>
<feature type="region of interest" description="Disordered" evidence="12">
    <location>
        <begin position="167"/>
        <end position="218"/>
    </location>
</feature>
<evidence type="ECO:0000256" key="2">
    <source>
        <dbReference type="ARBA" id="ARBA00004496"/>
    </source>
</evidence>
<comment type="subcellular location">
    <subcellularLocation>
        <location evidence="1">Chromosome</location>
    </subcellularLocation>
    <subcellularLocation>
        <location evidence="2">Cytoplasm</location>
    </subcellularLocation>
</comment>
<evidence type="ECO:0000256" key="8">
    <source>
        <dbReference type="ARBA" id="ARBA00022776"/>
    </source>
</evidence>
<comment type="function">
    <text evidence="11">Regulatory subunit of the condensin complex, a complex required for conversion of interphase chromatin into mitotic-like condense chromosomes.</text>
</comment>
<comment type="similarity">
    <text evidence="3 11">Belongs to the CND2 (condensin subunit 2) family.</text>
</comment>
<keyword evidence="5" id="KW-0158">Chromosome</keyword>
<keyword evidence="9 11" id="KW-0226">DNA condensation</keyword>
<dbReference type="GO" id="GO:0051301">
    <property type="term" value="P:cell division"/>
    <property type="evidence" value="ECO:0007669"/>
    <property type="project" value="UniProtKB-KW"/>
</dbReference>
<keyword evidence="13" id="KW-1185">Reference proteome</keyword>
<dbReference type="PIRSF" id="PIRSF017126">
    <property type="entry name" value="Condensin_H"/>
    <property type="match status" value="1"/>
</dbReference>
<gene>
    <name evidence="14" type="primary">LOC117653886</name>
</gene>
<dbReference type="Pfam" id="PF05786">
    <property type="entry name" value="Cnd2"/>
    <property type="match status" value="2"/>
</dbReference>
<evidence type="ECO:0000256" key="4">
    <source>
        <dbReference type="ARBA" id="ARBA00016065"/>
    </source>
</evidence>
<dbReference type="InterPro" id="IPR022816">
    <property type="entry name" value="Condensin_barren_su2"/>
</dbReference>
<evidence type="ECO:0000256" key="1">
    <source>
        <dbReference type="ARBA" id="ARBA00004286"/>
    </source>
</evidence>
<dbReference type="GO" id="GO:0003682">
    <property type="term" value="F:chromatin binding"/>
    <property type="evidence" value="ECO:0007669"/>
    <property type="project" value="TreeGrafter"/>
</dbReference>
<evidence type="ECO:0000256" key="9">
    <source>
        <dbReference type="ARBA" id="ARBA00023067"/>
    </source>
</evidence>
<keyword evidence="10 11" id="KW-0131">Cell cycle</keyword>
<dbReference type="KEGG" id="tpal:117653886"/>
<evidence type="ECO:0000256" key="7">
    <source>
        <dbReference type="ARBA" id="ARBA00022618"/>
    </source>
</evidence>
<organism evidence="14">
    <name type="scientific">Thrips palmi</name>
    <name type="common">Melon thrips</name>
    <dbReference type="NCBI Taxonomy" id="161013"/>
    <lineage>
        <taxon>Eukaryota</taxon>
        <taxon>Metazoa</taxon>
        <taxon>Ecdysozoa</taxon>
        <taxon>Arthropoda</taxon>
        <taxon>Hexapoda</taxon>
        <taxon>Insecta</taxon>
        <taxon>Pterygota</taxon>
        <taxon>Neoptera</taxon>
        <taxon>Paraneoptera</taxon>
        <taxon>Thysanoptera</taxon>
        <taxon>Terebrantia</taxon>
        <taxon>Thripoidea</taxon>
        <taxon>Thripidae</taxon>
        <taxon>Thrips</taxon>
    </lineage>
</organism>
<dbReference type="Proteomes" id="UP000515158">
    <property type="component" value="Unplaced"/>
</dbReference>
<dbReference type="CTD" id="35287"/>
<dbReference type="GeneID" id="117653886"/>
<dbReference type="FunCoup" id="A0A6P9AE59">
    <property type="interactions" value="969"/>
</dbReference>
<keyword evidence="8 11" id="KW-0498">Mitosis</keyword>
<keyword evidence="7 11" id="KW-0132">Cell division</keyword>
<evidence type="ECO:0000256" key="6">
    <source>
        <dbReference type="ARBA" id="ARBA00022490"/>
    </source>
</evidence>
<dbReference type="AlphaFoldDB" id="A0A6P9AE59"/>
<dbReference type="GO" id="GO:0000796">
    <property type="term" value="C:condensin complex"/>
    <property type="evidence" value="ECO:0007669"/>
    <property type="project" value="InterPro"/>
</dbReference>
<accession>A0A6P9AE59</accession>
<evidence type="ECO:0000256" key="10">
    <source>
        <dbReference type="ARBA" id="ARBA00023306"/>
    </source>
</evidence>
<keyword evidence="6" id="KW-0963">Cytoplasm</keyword>
<reference evidence="14" key="1">
    <citation type="submission" date="2025-08" db="UniProtKB">
        <authorList>
            <consortium name="RefSeq"/>
        </authorList>
    </citation>
    <scope>IDENTIFICATION</scope>
    <source>
        <tissue evidence="14">Total insect</tissue>
    </source>
</reference>
<dbReference type="RefSeq" id="XP_034255760.1">
    <property type="nucleotide sequence ID" value="XM_034399869.1"/>
</dbReference>
<sequence>MSFDNSLSRLSSSENVASPLRKKSILALANTKETVETVINDDDAERRELRRKSFVPDPAGTPAAPESANRRKSLGLGACSGLSSAQLAEHYASCIKLSTENKITVKNAFSLQLIDYMSMMLKRHDNKMEDFQVASCTLDASTKIYSFRVDAVHSDVVQMASNIGRVDANKKKRASEEDGNVGDGGEMDHDDGDGPQSQALKKLKKKSRKHKSALADKPDSLKRKQLIYQTMDPFLVRLSANLAVSQSGECPFHHSLKYRETAAVKDDGKSAQEKLVELPPLPDLKNLEICPSFRDFKFSGWVPENDPRPALDLPPPPPPQQPLADLNDDHVFDMNQTPEPIPDVDFGGGGGLDNNGLESDDEEFYAAPDALNRAAAKLARQPANVVDLKQHLSAVPLEYSYFQQSMMSLWAGPAHWKVKPLRKDKEKDVAVTKQTKKRTRKELELNFQDESDEIQKHFGSTANKLNKKTIQGWASDRITNPHDIHYDANRITCLFIRESISVKACDDSAAPEVDEGVGDYQYDNPTDQASFCPNVPAAQDDDDDHDNGADLGDGMAHEDEDMFQSQDGHVDIEAQEHEIGAFTGDNLIAAPNKVAKIYIPYQMRAKKMDMKKLKGAMWGVLTHSSEFDLEDSQKAEKSRMEDTVTFRTLYDTLPVSLPQKMTENLSCPLAFVGLLHLANEKCLDIRGVPDLSDLTISQG</sequence>
<dbReference type="PANTHER" id="PTHR13108">
    <property type="entry name" value="CONDENSIN COMPLEX SUBUNIT 2"/>
    <property type="match status" value="1"/>
</dbReference>
<dbReference type="InParanoid" id="A0A6P9AE59"/>
<evidence type="ECO:0000256" key="5">
    <source>
        <dbReference type="ARBA" id="ARBA00022454"/>
    </source>
</evidence>
<dbReference type="GO" id="GO:0005737">
    <property type="term" value="C:cytoplasm"/>
    <property type="evidence" value="ECO:0007669"/>
    <property type="project" value="UniProtKB-SubCell"/>
</dbReference>
<proteinExistence type="inferred from homology"/>
<dbReference type="GO" id="GO:0007076">
    <property type="term" value="P:mitotic chromosome condensation"/>
    <property type="evidence" value="ECO:0007669"/>
    <property type="project" value="InterPro"/>
</dbReference>
<evidence type="ECO:0000313" key="13">
    <source>
        <dbReference type="Proteomes" id="UP000515158"/>
    </source>
</evidence>
<evidence type="ECO:0000313" key="14">
    <source>
        <dbReference type="RefSeq" id="XP_034255760.1"/>
    </source>
</evidence>
<dbReference type="OrthoDB" id="362021at2759"/>
<name>A0A6P9AE59_THRPL</name>
<evidence type="ECO:0000256" key="11">
    <source>
        <dbReference type="PIRNR" id="PIRNR017126"/>
    </source>
</evidence>
<evidence type="ECO:0000256" key="3">
    <source>
        <dbReference type="ARBA" id="ARBA00009471"/>
    </source>
</evidence>